<sequence length="446" mass="50352">MEDIEVENERNAEGGGCPRHPCDPHAIASDDRKFVGDLVGGGVDFARLQWGEAWRGRLPITTWIVRRLYVEMRSGGLRGGARLLQDLFDHSYSPSSPHPSSGWVWIQSARNRDMRGNRDSRDEPPRAVFGRGQNFAGTKRQGEEGSTREVRQMTEEDLRHKLNRDQDDLRLGHHKSQFTNPSFCYGCKQSGHISSKCPNAKQNKGLRLCGFGMPGQLFYSMNIPEEKSEGVAESDKKIRAIVTVHEGRATRFRVATELNYLVGSEIDWGVKRLSSAEFMISVPSPEILNLLKRMGKIKFMCYDMLASVEETDRDSNSFDALYTMWVKALGIPNIARKQNHVMELAYLVGDSKEIHLESLKWKQVWVKVACKDPMKISGTSAVYINKQGHKISWAVSEKDPTQPPENIDKGPDDDEATDEEEPESQDSFGQMDYEWLNPGPPPHKGS</sequence>
<keyword evidence="5" id="KW-1185">Reference proteome</keyword>
<feature type="compositionally biased region" description="Basic and acidic residues" evidence="2">
    <location>
        <begin position="396"/>
        <end position="410"/>
    </location>
</feature>
<keyword evidence="1" id="KW-0863">Zinc-finger</keyword>
<evidence type="ECO:0000313" key="5">
    <source>
        <dbReference type="Proteomes" id="UP000823388"/>
    </source>
</evidence>
<feature type="domain" description="CCHC-type" evidence="3">
    <location>
        <begin position="184"/>
        <end position="199"/>
    </location>
</feature>
<gene>
    <name evidence="4" type="ORF">PVAP13_7KG023454</name>
</gene>
<dbReference type="EMBL" id="CM029049">
    <property type="protein sequence ID" value="KAG2570730.1"/>
    <property type="molecule type" value="Genomic_DNA"/>
</dbReference>
<dbReference type="PANTHER" id="PTHR33170:SF51">
    <property type="entry name" value="CCHC-TYPE DOMAIN-CONTAINING PROTEIN"/>
    <property type="match status" value="1"/>
</dbReference>
<proteinExistence type="predicted"/>
<feature type="compositionally biased region" description="Acidic residues" evidence="2">
    <location>
        <begin position="411"/>
        <end position="424"/>
    </location>
</feature>
<feature type="compositionally biased region" description="Basic and acidic residues" evidence="2">
    <location>
        <begin position="140"/>
        <end position="153"/>
    </location>
</feature>
<protein>
    <recommendedName>
        <fullName evidence="3">CCHC-type domain-containing protein</fullName>
    </recommendedName>
</protein>
<dbReference type="Gene3D" id="4.10.60.10">
    <property type="entry name" value="Zinc finger, CCHC-type"/>
    <property type="match status" value="1"/>
</dbReference>
<feature type="compositionally biased region" description="Basic and acidic residues" evidence="2">
    <location>
        <begin position="114"/>
        <end position="125"/>
    </location>
</feature>
<dbReference type="InterPro" id="IPR001878">
    <property type="entry name" value="Znf_CCHC"/>
</dbReference>
<feature type="region of interest" description="Disordered" evidence="2">
    <location>
        <begin position="114"/>
        <end position="153"/>
    </location>
</feature>
<keyword evidence="1" id="KW-0862">Zinc</keyword>
<dbReference type="InterPro" id="IPR036875">
    <property type="entry name" value="Znf_CCHC_sf"/>
</dbReference>
<comment type="caution">
    <text evidence="4">The sequence shown here is derived from an EMBL/GenBank/DDBJ whole genome shotgun (WGS) entry which is preliminary data.</text>
</comment>
<reference evidence="4" key="1">
    <citation type="submission" date="2020-05" db="EMBL/GenBank/DDBJ databases">
        <title>WGS assembly of Panicum virgatum.</title>
        <authorList>
            <person name="Lovell J.T."/>
            <person name="Jenkins J."/>
            <person name="Shu S."/>
            <person name="Juenger T.E."/>
            <person name="Schmutz J."/>
        </authorList>
    </citation>
    <scope>NUCLEOTIDE SEQUENCE</scope>
    <source>
        <strain evidence="4">AP13</strain>
    </source>
</reference>
<evidence type="ECO:0000256" key="1">
    <source>
        <dbReference type="PROSITE-ProRule" id="PRU00047"/>
    </source>
</evidence>
<dbReference type="SMART" id="SM00343">
    <property type="entry name" value="ZnF_C2HC"/>
    <property type="match status" value="1"/>
</dbReference>
<dbReference type="AlphaFoldDB" id="A0A8T0QA12"/>
<organism evidence="4 5">
    <name type="scientific">Panicum virgatum</name>
    <name type="common">Blackwell switchgrass</name>
    <dbReference type="NCBI Taxonomy" id="38727"/>
    <lineage>
        <taxon>Eukaryota</taxon>
        <taxon>Viridiplantae</taxon>
        <taxon>Streptophyta</taxon>
        <taxon>Embryophyta</taxon>
        <taxon>Tracheophyta</taxon>
        <taxon>Spermatophyta</taxon>
        <taxon>Magnoliopsida</taxon>
        <taxon>Liliopsida</taxon>
        <taxon>Poales</taxon>
        <taxon>Poaceae</taxon>
        <taxon>PACMAD clade</taxon>
        <taxon>Panicoideae</taxon>
        <taxon>Panicodae</taxon>
        <taxon>Paniceae</taxon>
        <taxon>Panicinae</taxon>
        <taxon>Panicum</taxon>
        <taxon>Panicum sect. Hiantes</taxon>
    </lineage>
</organism>
<dbReference type="PANTHER" id="PTHR33170">
    <property type="entry name" value="DUF4283 DOMAIN-CONTAINING PROTEIN-RELATED"/>
    <property type="match status" value="1"/>
</dbReference>
<dbReference type="GO" id="GO:0008270">
    <property type="term" value="F:zinc ion binding"/>
    <property type="evidence" value="ECO:0007669"/>
    <property type="project" value="UniProtKB-KW"/>
</dbReference>
<evidence type="ECO:0000256" key="2">
    <source>
        <dbReference type="SAM" id="MobiDB-lite"/>
    </source>
</evidence>
<feature type="region of interest" description="Disordered" evidence="2">
    <location>
        <begin position="395"/>
        <end position="446"/>
    </location>
</feature>
<feature type="region of interest" description="Disordered" evidence="2">
    <location>
        <begin position="1"/>
        <end position="23"/>
    </location>
</feature>
<feature type="non-terminal residue" evidence="4">
    <location>
        <position position="446"/>
    </location>
</feature>
<dbReference type="Proteomes" id="UP000823388">
    <property type="component" value="Chromosome 7K"/>
</dbReference>
<evidence type="ECO:0000313" key="4">
    <source>
        <dbReference type="EMBL" id="KAG2570730.1"/>
    </source>
</evidence>
<dbReference type="GO" id="GO:0003676">
    <property type="term" value="F:nucleic acid binding"/>
    <property type="evidence" value="ECO:0007669"/>
    <property type="project" value="InterPro"/>
</dbReference>
<dbReference type="SUPFAM" id="SSF57756">
    <property type="entry name" value="Retrovirus zinc finger-like domains"/>
    <property type="match status" value="1"/>
</dbReference>
<dbReference type="PROSITE" id="PS50158">
    <property type="entry name" value="ZF_CCHC"/>
    <property type="match status" value="1"/>
</dbReference>
<keyword evidence="1" id="KW-0479">Metal-binding</keyword>
<name>A0A8T0QA12_PANVG</name>
<accession>A0A8T0QA12</accession>
<evidence type="ECO:0000259" key="3">
    <source>
        <dbReference type="PROSITE" id="PS50158"/>
    </source>
</evidence>